<evidence type="ECO:0000256" key="2">
    <source>
        <dbReference type="SAM" id="Phobius"/>
    </source>
</evidence>
<gene>
    <name evidence="4" type="ORF">AOQ84DRAFT_377029</name>
</gene>
<feature type="transmembrane region" description="Helical" evidence="2">
    <location>
        <begin position="12"/>
        <end position="34"/>
    </location>
</feature>
<dbReference type="AlphaFoldDB" id="A0A8E2JSQ8"/>
<sequence length="101" mass="10945">MTGAPYIQHHGAVVVAIGYSLVIVTLGFTLTRLYTTVRRKQGLRLDDWIFLVANTIALAQSIIVDRAVHAGLGNHFSSLSPSSQDSYFKASDPKTALGDEI</sequence>
<keyword evidence="2" id="KW-0472">Membrane</keyword>
<accession>A0A8E2JSQ8</accession>
<dbReference type="Pfam" id="PF20684">
    <property type="entry name" value="Fung_rhodopsin"/>
    <property type="match status" value="1"/>
</dbReference>
<keyword evidence="2" id="KW-0812">Transmembrane</keyword>
<evidence type="ECO:0000313" key="4">
    <source>
        <dbReference type="EMBL" id="OCL08144.1"/>
    </source>
</evidence>
<name>A0A8E2JSQ8_9PEZI</name>
<dbReference type="Proteomes" id="UP000250140">
    <property type="component" value="Unassembled WGS sequence"/>
</dbReference>
<evidence type="ECO:0000313" key="5">
    <source>
        <dbReference type="Proteomes" id="UP000250140"/>
    </source>
</evidence>
<dbReference type="PANTHER" id="PTHR38794:SF3">
    <property type="entry name" value="INTEGRAL MEMBRANE PROTEIN"/>
    <property type="match status" value="1"/>
</dbReference>
<dbReference type="InterPro" id="IPR049326">
    <property type="entry name" value="Rhodopsin_dom_fungi"/>
</dbReference>
<reference evidence="4 5" key="1">
    <citation type="journal article" date="2016" name="Nat. Commun.">
        <title>Ectomycorrhizal ecology is imprinted in the genome of the dominant symbiotic fungus Cenococcum geophilum.</title>
        <authorList>
            <consortium name="DOE Joint Genome Institute"/>
            <person name="Peter M."/>
            <person name="Kohler A."/>
            <person name="Ohm R.A."/>
            <person name="Kuo A."/>
            <person name="Krutzmann J."/>
            <person name="Morin E."/>
            <person name="Arend M."/>
            <person name="Barry K.W."/>
            <person name="Binder M."/>
            <person name="Choi C."/>
            <person name="Clum A."/>
            <person name="Copeland A."/>
            <person name="Grisel N."/>
            <person name="Haridas S."/>
            <person name="Kipfer T."/>
            <person name="LaButti K."/>
            <person name="Lindquist E."/>
            <person name="Lipzen A."/>
            <person name="Maire R."/>
            <person name="Meier B."/>
            <person name="Mihaltcheva S."/>
            <person name="Molinier V."/>
            <person name="Murat C."/>
            <person name="Poggeler S."/>
            <person name="Quandt C.A."/>
            <person name="Sperisen C."/>
            <person name="Tritt A."/>
            <person name="Tisserant E."/>
            <person name="Crous P.W."/>
            <person name="Henrissat B."/>
            <person name="Nehls U."/>
            <person name="Egli S."/>
            <person name="Spatafora J.W."/>
            <person name="Grigoriev I.V."/>
            <person name="Martin F.M."/>
        </authorList>
    </citation>
    <scope>NUCLEOTIDE SEQUENCE [LARGE SCALE GENOMIC DNA]</scope>
    <source>
        <strain evidence="4 5">CBS 207.34</strain>
    </source>
</reference>
<evidence type="ECO:0000259" key="3">
    <source>
        <dbReference type="Pfam" id="PF20684"/>
    </source>
</evidence>
<dbReference type="PANTHER" id="PTHR38794">
    <property type="entry name" value="INTEGRAL MEMBRANE PROTEIN"/>
    <property type="match status" value="1"/>
</dbReference>
<proteinExistence type="predicted"/>
<keyword evidence="2" id="KW-1133">Transmembrane helix</keyword>
<feature type="domain" description="Rhodopsin" evidence="3">
    <location>
        <begin position="32"/>
        <end position="86"/>
    </location>
</feature>
<keyword evidence="5" id="KW-1185">Reference proteome</keyword>
<organism evidence="4 5">
    <name type="scientific">Glonium stellatum</name>
    <dbReference type="NCBI Taxonomy" id="574774"/>
    <lineage>
        <taxon>Eukaryota</taxon>
        <taxon>Fungi</taxon>
        <taxon>Dikarya</taxon>
        <taxon>Ascomycota</taxon>
        <taxon>Pezizomycotina</taxon>
        <taxon>Dothideomycetes</taxon>
        <taxon>Pleosporomycetidae</taxon>
        <taxon>Gloniales</taxon>
        <taxon>Gloniaceae</taxon>
        <taxon>Glonium</taxon>
    </lineage>
</organism>
<protein>
    <recommendedName>
        <fullName evidence="3">Rhodopsin domain-containing protein</fullName>
    </recommendedName>
</protein>
<evidence type="ECO:0000256" key="1">
    <source>
        <dbReference type="SAM" id="MobiDB-lite"/>
    </source>
</evidence>
<feature type="region of interest" description="Disordered" evidence="1">
    <location>
        <begin position="80"/>
        <end position="101"/>
    </location>
</feature>
<dbReference type="EMBL" id="KV749707">
    <property type="protein sequence ID" value="OCL08144.1"/>
    <property type="molecule type" value="Genomic_DNA"/>
</dbReference>